<evidence type="ECO:0000313" key="5">
    <source>
        <dbReference type="Proteomes" id="UP000317691"/>
    </source>
</evidence>
<dbReference type="CDD" id="cd00063">
    <property type="entry name" value="FN3"/>
    <property type="match status" value="1"/>
</dbReference>
<feature type="domain" description="Fibronectin type-III" evidence="3">
    <location>
        <begin position="747"/>
        <end position="841"/>
    </location>
</feature>
<evidence type="ECO:0000313" key="4">
    <source>
        <dbReference type="EMBL" id="TMQ63879.1"/>
    </source>
</evidence>
<dbReference type="InterPro" id="IPR029031">
    <property type="entry name" value="Gingipain_N_sf"/>
</dbReference>
<evidence type="ECO:0000259" key="3">
    <source>
        <dbReference type="PROSITE" id="PS50853"/>
    </source>
</evidence>
<feature type="signal peptide" evidence="2">
    <location>
        <begin position="1"/>
        <end position="24"/>
    </location>
</feature>
<name>A0A538TJT1_UNCEI</name>
<dbReference type="InterPro" id="IPR025965">
    <property type="entry name" value="FlgD/Vpr_Ig-like"/>
</dbReference>
<dbReference type="GO" id="GO:0006508">
    <property type="term" value="P:proteolysis"/>
    <property type="evidence" value="ECO:0007669"/>
    <property type="project" value="InterPro"/>
</dbReference>
<accession>A0A538TJT1</accession>
<protein>
    <recommendedName>
        <fullName evidence="3">Fibronectin type-III domain-containing protein</fullName>
    </recommendedName>
</protein>
<dbReference type="PANTHER" id="PTHR44103">
    <property type="entry name" value="PROPROTEIN CONVERTASE P"/>
    <property type="match status" value="1"/>
</dbReference>
<dbReference type="SUPFAM" id="SSF52129">
    <property type="entry name" value="Caspase-like"/>
    <property type="match status" value="1"/>
</dbReference>
<dbReference type="SUPFAM" id="SSF49265">
    <property type="entry name" value="Fibronectin type III"/>
    <property type="match status" value="1"/>
</dbReference>
<organism evidence="4 5">
    <name type="scientific">Eiseniibacteriota bacterium</name>
    <dbReference type="NCBI Taxonomy" id="2212470"/>
    <lineage>
        <taxon>Bacteria</taxon>
        <taxon>Candidatus Eiseniibacteriota</taxon>
    </lineage>
</organism>
<dbReference type="InterPro" id="IPR029030">
    <property type="entry name" value="Caspase-like_dom_sf"/>
</dbReference>
<dbReference type="InterPro" id="IPR003961">
    <property type="entry name" value="FN3_dom"/>
</dbReference>
<dbReference type="Gene3D" id="3.40.50.1460">
    <property type="match status" value="1"/>
</dbReference>
<dbReference type="PROSITE" id="PS50853">
    <property type="entry name" value="FN3"/>
    <property type="match status" value="1"/>
</dbReference>
<dbReference type="Pfam" id="PF01364">
    <property type="entry name" value="Peptidase_C25"/>
    <property type="match status" value="1"/>
</dbReference>
<dbReference type="SMART" id="SM00060">
    <property type="entry name" value="FN3"/>
    <property type="match status" value="1"/>
</dbReference>
<dbReference type="InterPro" id="IPR028994">
    <property type="entry name" value="Integrin_alpha_N"/>
</dbReference>
<dbReference type="InterPro" id="IPR001769">
    <property type="entry name" value="Gingipain"/>
</dbReference>
<dbReference type="EMBL" id="VBOZ01000029">
    <property type="protein sequence ID" value="TMQ63879.1"/>
    <property type="molecule type" value="Genomic_DNA"/>
</dbReference>
<dbReference type="InterPro" id="IPR036116">
    <property type="entry name" value="FN3_sf"/>
</dbReference>
<dbReference type="Gene3D" id="3.40.50.10390">
    <property type="entry name" value="Gingipain r, domain 1"/>
    <property type="match status" value="1"/>
</dbReference>
<dbReference type="InterPro" id="IPR013783">
    <property type="entry name" value="Ig-like_fold"/>
</dbReference>
<evidence type="ECO:0000256" key="1">
    <source>
        <dbReference type="ARBA" id="ARBA00022729"/>
    </source>
</evidence>
<sequence>MIRAAPVVVASFAAVIGLSTSAWALPPRPARQAPDAGRAAPFAPSLLPSTSGSPVDCVIVAPDSMADIYQRLADYQTRTGRATVVRGLSTIRALDPRSNDLAQAVRSFLRSAYELWGIRWAILAGDHEAIPLRVVRVLSPSPEDIPSDAYYADLDGTWDGNGNGVYGEVADSLDMVSDIAVGRLSANTRAEATIMVNRALRYATGVSTASVGQNLLLAEVLFPSDWQPGQFISSDGAQQAQMLLPRTPGCVASDRYYENYTAYPGSLPFTKSNAMSAIGQGYHVVAHYGHGSRSQLSFGNAIITAPELASIPTGESTALWIANNCASAAVDFDCVAERMVRSPNGGTLAYVGATRDAWPENTAPIANAIFDRLFGSSPIPLGDAIEGARATMLPSGRSETLARWGYFETILLGVPSLDIWKCPPVPLTVTRPSSVPIGAGGFAVTVQKSGAPVESALVVAWKAGEDYRAVYTNASGQATVPFHPASTGSFSLAVTSRGCVPSLDSLTVSASAPALYVFLGAAARDDLGGDADGTVGAGEQFGIGGSIRNAGGSAGAGTLQVTMQALTAGVAVNVSSGVAPSLAAGAQTAIPSTLRAHALATPLSERSERLRIIVGDGVRSDTTQIALAVGAPAPLLAANVFSDAGAGGNGNGVLDPGETASLAYTVGNDGGARARSVTVQVLNPASGVTLIDTNATLGDVAAGATATTPALRFSVTAVPSGRLYDLKLQDTYGHSWTFPIERSAPGQPAAPNVEASSINRITIGWSPVGATDLLGYRVYRGPNDASTPQPLMSIPVRRIPSYEDAGLLTLTSYRYQVSAVDSSGNEGPRSPILLASTTPPSLTGWPVPMGQSTSSSVCLADLDGDHRPEVIVGAEYLYVLRPDGTDWLDGDQNAITTGIFSTALHYIPSSPTAADLDFDGTPEIIAASWDDSTVGVWKSNGTMMPGWPRKGAAPFWSVPAVGEIDGDPGMEIVVGSNSSRLYAWNSDGTEVLDGDQNPSTQGVYYVPLGTTISSPAIADIDKDGVREVVFGTSAGRVYALRYGVPLAGWPFVATGLMSSSPAIGDIVPGGGLEIAMASSNDSVYVLTSSGTRAPGWPRPLELTTGNGRTPSPALAPLRKHLGDPSLCVIICGADGKLTAFDPAGNTLPGWSSVQLGANAATEASPAVADIDGDGALEVLIAAEDRRLYAFRFDGTPVSGFPIETGAELRGTPAVWDLDGDGACDIVVAGWDRNIYAWRYPGTFNQGGMAWPMFHHDNWRTGLATFPILTAVDTEPAAAAPPARPSLAQNRPNPFNPVTVIGYSVAAAGPEEVRLRVFTIAGRLVRTLVSRRVEPGYHEARWDGRDDHGLPAASGVYLYRADIGRTALTRKMTLLR</sequence>
<reference evidence="4 5" key="1">
    <citation type="journal article" date="2019" name="Nat. Microbiol.">
        <title>Mediterranean grassland soil C-N compound turnover is dependent on rainfall and depth, and is mediated by genomically divergent microorganisms.</title>
        <authorList>
            <person name="Diamond S."/>
            <person name="Andeer P.F."/>
            <person name="Li Z."/>
            <person name="Crits-Christoph A."/>
            <person name="Burstein D."/>
            <person name="Anantharaman K."/>
            <person name="Lane K.R."/>
            <person name="Thomas B.C."/>
            <person name="Pan C."/>
            <person name="Northen T.R."/>
            <person name="Banfield J.F."/>
        </authorList>
    </citation>
    <scope>NUCLEOTIDE SEQUENCE [LARGE SCALE GENOMIC DNA]</scope>
    <source>
        <strain evidence="4">WS_9</strain>
    </source>
</reference>
<comment type="caution">
    <text evidence="4">The sequence shown here is derived from an EMBL/GenBank/DDBJ whole genome shotgun (WGS) entry which is preliminary data.</text>
</comment>
<dbReference type="PANTHER" id="PTHR44103:SF1">
    <property type="entry name" value="PROPROTEIN CONVERTASE P"/>
    <property type="match status" value="1"/>
</dbReference>
<dbReference type="GO" id="GO:0008234">
    <property type="term" value="F:cysteine-type peptidase activity"/>
    <property type="evidence" value="ECO:0007669"/>
    <property type="project" value="InterPro"/>
</dbReference>
<dbReference type="Proteomes" id="UP000317691">
    <property type="component" value="Unassembled WGS sequence"/>
</dbReference>
<dbReference type="Pfam" id="PF13860">
    <property type="entry name" value="FlgD_ig"/>
    <property type="match status" value="1"/>
</dbReference>
<dbReference type="Gene3D" id="2.60.40.4070">
    <property type="match status" value="1"/>
</dbReference>
<keyword evidence="1 2" id="KW-0732">Signal</keyword>
<evidence type="ECO:0000256" key="2">
    <source>
        <dbReference type="SAM" id="SignalP"/>
    </source>
</evidence>
<gene>
    <name evidence="4" type="ORF">E6K79_09600</name>
</gene>
<dbReference type="SUPFAM" id="SSF69318">
    <property type="entry name" value="Integrin alpha N-terminal domain"/>
    <property type="match status" value="2"/>
</dbReference>
<dbReference type="Gene3D" id="2.60.40.10">
    <property type="entry name" value="Immunoglobulins"/>
    <property type="match status" value="3"/>
</dbReference>
<dbReference type="Gene3D" id="2.120.10.70">
    <property type="entry name" value="Fucose-specific lectin"/>
    <property type="match status" value="1"/>
</dbReference>
<feature type="chain" id="PRO_5022154863" description="Fibronectin type-III domain-containing protein" evidence="2">
    <location>
        <begin position="25"/>
        <end position="1375"/>
    </location>
</feature>
<proteinExistence type="predicted"/>